<reference evidence="1" key="2">
    <citation type="submission" date="2013-09" db="EMBL/GenBank/DDBJ databases">
        <title>Draft genome sequence of Anaerotruncus colihominis(DSM 17241).</title>
        <authorList>
            <person name="Sudarsanam P."/>
            <person name="Ley R."/>
            <person name="Guruge J."/>
            <person name="Turnbaugh P.J."/>
            <person name="Mahowald M."/>
            <person name="Liep D."/>
            <person name="Gordon J."/>
        </authorList>
    </citation>
    <scope>NUCLEOTIDE SEQUENCE</scope>
    <source>
        <strain evidence="1">DSM 17241</strain>
    </source>
</reference>
<gene>
    <name evidence="1" type="ORF">ANACOL_02638</name>
</gene>
<sequence>MIQNFASARSFGQSFMIPRAQRRYACQTKARWPGWKTMWSMTGRI</sequence>
<protein>
    <submittedName>
        <fullName evidence="1">Uncharacterized protein</fullName>
    </submittedName>
</protein>
<reference evidence="1" key="1">
    <citation type="submission" date="2007-11" db="EMBL/GenBank/DDBJ databases">
        <authorList>
            <person name="Fulton L."/>
            <person name="Clifton S."/>
            <person name="Fulton B."/>
            <person name="Xu J."/>
            <person name="Minx P."/>
            <person name="Pepin K.H."/>
            <person name="Johnson M."/>
            <person name="Thiruvilangam P."/>
            <person name="Bhonagiri V."/>
            <person name="Nash W.E."/>
            <person name="Mardis E.R."/>
            <person name="Wilson R.K."/>
        </authorList>
    </citation>
    <scope>NUCLEOTIDE SEQUENCE [LARGE SCALE GENOMIC DNA]</scope>
    <source>
        <strain evidence="1">DSM 17241</strain>
    </source>
</reference>
<evidence type="ECO:0000313" key="1">
    <source>
        <dbReference type="EMBL" id="EDS10661.1"/>
    </source>
</evidence>
<accession>B0PCX5</accession>
<dbReference type="EMBL" id="ABGD02000022">
    <property type="protein sequence ID" value="EDS10661.1"/>
    <property type="molecule type" value="Genomic_DNA"/>
</dbReference>
<comment type="caution">
    <text evidence="1">The sequence shown here is derived from an EMBL/GenBank/DDBJ whole genome shotgun (WGS) entry which is preliminary data.</text>
</comment>
<name>B0PCX5_9FIRM</name>
<dbReference type="HOGENOM" id="CLU_3195365_0_0_9"/>
<evidence type="ECO:0000313" key="2">
    <source>
        <dbReference type="Proteomes" id="UP000003803"/>
    </source>
</evidence>
<proteinExistence type="predicted"/>
<organism evidence="1 2">
    <name type="scientific">Anaerotruncus colihominis DSM 17241</name>
    <dbReference type="NCBI Taxonomy" id="445972"/>
    <lineage>
        <taxon>Bacteria</taxon>
        <taxon>Bacillati</taxon>
        <taxon>Bacillota</taxon>
        <taxon>Clostridia</taxon>
        <taxon>Eubacteriales</taxon>
        <taxon>Oscillospiraceae</taxon>
        <taxon>Anaerotruncus</taxon>
    </lineage>
</organism>
<keyword evidence="2" id="KW-1185">Reference proteome</keyword>
<dbReference type="Proteomes" id="UP000003803">
    <property type="component" value="Unassembled WGS sequence"/>
</dbReference>
<dbReference type="AlphaFoldDB" id="B0PCX5"/>